<sequence length="91" mass="10912">MSRLHTPWTYIISEDFGPKRKPRSMFSWLGGDSSKKKNKDVLDSVSEGLRKIYKQKLYPLEEHYKFHEFHSPALGQWLYIYLFHILLLLLL</sequence>
<proteinExistence type="predicted"/>
<evidence type="ECO:0000259" key="2">
    <source>
        <dbReference type="Pfam" id="PF16880"/>
    </source>
</evidence>
<dbReference type="Pfam" id="PF16880">
    <property type="entry name" value="EHD_N"/>
    <property type="match status" value="1"/>
</dbReference>
<evidence type="ECO:0000256" key="1">
    <source>
        <dbReference type="SAM" id="Phobius"/>
    </source>
</evidence>
<protein>
    <recommendedName>
        <fullName evidence="2">EH domain-containing protein</fullName>
    </recommendedName>
</protein>
<evidence type="ECO:0000313" key="4">
    <source>
        <dbReference type="Proteomes" id="UP000054047"/>
    </source>
</evidence>
<keyword evidence="1" id="KW-0472">Membrane</keyword>
<accession>A0A0C2FR47</accession>
<name>A0A0C2FR47_9BILA</name>
<dbReference type="OrthoDB" id="1716625at2759"/>
<keyword evidence="1" id="KW-1133">Transmembrane helix</keyword>
<dbReference type="InterPro" id="IPR031692">
    <property type="entry name" value="EHD_N"/>
</dbReference>
<feature type="domain" description="EH" evidence="2">
    <location>
        <begin position="48"/>
        <end position="75"/>
    </location>
</feature>
<dbReference type="Proteomes" id="UP000054047">
    <property type="component" value="Unassembled WGS sequence"/>
</dbReference>
<evidence type="ECO:0000313" key="3">
    <source>
        <dbReference type="EMBL" id="KIH51050.1"/>
    </source>
</evidence>
<keyword evidence="4" id="KW-1185">Reference proteome</keyword>
<dbReference type="Gene3D" id="1.10.268.20">
    <property type="match status" value="1"/>
</dbReference>
<organism evidence="3 4">
    <name type="scientific">Ancylostoma duodenale</name>
    <dbReference type="NCBI Taxonomy" id="51022"/>
    <lineage>
        <taxon>Eukaryota</taxon>
        <taxon>Metazoa</taxon>
        <taxon>Ecdysozoa</taxon>
        <taxon>Nematoda</taxon>
        <taxon>Chromadorea</taxon>
        <taxon>Rhabditida</taxon>
        <taxon>Rhabditina</taxon>
        <taxon>Rhabditomorpha</taxon>
        <taxon>Strongyloidea</taxon>
        <taxon>Ancylostomatidae</taxon>
        <taxon>Ancylostomatinae</taxon>
        <taxon>Ancylostoma</taxon>
    </lineage>
</organism>
<dbReference type="AlphaFoldDB" id="A0A0C2FR47"/>
<dbReference type="EMBL" id="KN747813">
    <property type="protein sequence ID" value="KIH51050.1"/>
    <property type="molecule type" value="Genomic_DNA"/>
</dbReference>
<gene>
    <name evidence="3" type="ORF">ANCDUO_18867</name>
</gene>
<reference evidence="3 4" key="1">
    <citation type="submission" date="2013-12" db="EMBL/GenBank/DDBJ databases">
        <title>Draft genome of the parsitic nematode Ancylostoma duodenale.</title>
        <authorList>
            <person name="Mitreva M."/>
        </authorList>
    </citation>
    <scope>NUCLEOTIDE SEQUENCE [LARGE SCALE GENOMIC DNA]</scope>
    <source>
        <strain evidence="3 4">Zhejiang</strain>
    </source>
</reference>
<keyword evidence="1" id="KW-0812">Transmembrane</keyword>
<feature type="transmembrane region" description="Helical" evidence="1">
    <location>
        <begin position="73"/>
        <end position="90"/>
    </location>
</feature>